<dbReference type="Gene3D" id="3.40.50.150">
    <property type="entry name" value="Vaccinia Virus protein VP39"/>
    <property type="match status" value="1"/>
</dbReference>
<dbReference type="AlphaFoldDB" id="A0AAF0JEP2"/>
<keyword evidence="9 15" id="KW-0506">mRNA capping</keyword>
<keyword evidence="8 15" id="KW-0694">RNA-binding</keyword>
<dbReference type="InterPro" id="IPR016899">
    <property type="entry name" value="mRNA_G-N7_MeTrfase_euk"/>
</dbReference>
<comment type="subcellular location">
    <subcellularLocation>
        <location evidence="2 15">Nucleus</location>
    </subcellularLocation>
</comment>
<dbReference type="EMBL" id="CP119958">
    <property type="protein sequence ID" value="WFD38116.1"/>
    <property type="molecule type" value="Genomic_DNA"/>
</dbReference>
<keyword evidence="5 15" id="KW-0507">mRNA processing</keyword>
<evidence type="ECO:0000313" key="21">
    <source>
        <dbReference type="Proteomes" id="UP001217754"/>
    </source>
</evidence>
<feature type="region of interest" description="Disordered" evidence="18">
    <location>
        <begin position="109"/>
        <end position="157"/>
    </location>
</feature>
<feature type="compositionally biased region" description="Basic and acidic residues" evidence="18">
    <location>
        <begin position="145"/>
        <end position="157"/>
    </location>
</feature>
<dbReference type="RefSeq" id="XP_060121013.1">
    <property type="nucleotide sequence ID" value="XM_060265030.1"/>
</dbReference>
<evidence type="ECO:0000256" key="13">
    <source>
        <dbReference type="ARBA" id="ARBA00044712"/>
    </source>
</evidence>
<feature type="binding site" evidence="16">
    <location>
        <position position="219"/>
    </location>
    <ligand>
        <name>S-adenosyl-L-methionine</name>
        <dbReference type="ChEBI" id="CHEBI:59789"/>
    </ligand>
</feature>
<feature type="region of interest" description="Disordered" evidence="18">
    <location>
        <begin position="1"/>
        <end position="48"/>
    </location>
</feature>
<dbReference type="SUPFAM" id="SSF53335">
    <property type="entry name" value="S-adenosyl-L-methionine-dependent methyltransferases"/>
    <property type="match status" value="1"/>
</dbReference>
<keyword evidence="4 15" id="KW-0489">Methyltransferase</keyword>
<feature type="binding site" evidence="16">
    <location>
        <position position="277"/>
    </location>
    <ligand>
        <name>S-adenosyl-L-methionine</name>
        <dbReference type="ChEBI" id="CHEBI:59789"/>
    </ligand>
</feature>
<dbReference type="GO" id="GO:0005634">
    <property type="term" value="C:nucleus"/>
    <property type="evidence" value="ECO:0007669"/>
    <property type="project" value="UniProtKB-SubCell"/>
</dbReference>
<dbReference type="InterPro" id="IPR004971">
    <property type="entry name" value="mRNA_G-N7_MeTrfase_dom"/>
</dbReference>
<sequence>MPGYDPVRDTQKAPASHMSDSLSEASMADTTDKSSSPDTPKMGKNAIRKAKIKAAIEAEEEAKRVAALPVQVPEGAESLPYKPSYRETPADSVLVPITEEEIAQIKARSLNPLRQTAPEPPQPSEAVVRKRSETNSPSTGAVAEHYNKRRDVGRDARESSPIIPLKRFNNWIKSALIAMYAKSAAGAKNQARVLDMGCGKGGDLQKWARQHPSMLVMIDIAEISVQQAKERYESGHFRWPAEFFTFDCFQKRLEDVVPLPLLEPMFDTVSLQFCMHYGWDTEEHARTMLANVARYLRVGGTFIGTTLDAETLMGRLDALPDPDALSFGNENYRIEFEERLEPGQKPFGNKYRFWLEDAVDDVPEYVVDWAMFESIAGEYGLQLQYKARFDQVLADGYANSNLRALLERMRVIDPQLAATGVVTPDMPSPMWDVCTLYLGFAFEKVAT</sequence>
<feature type="binding site" evidence="16">
    <location>
        <position position="173"/>
    </location>
    <ligand>
        <name>S-adenosyl-L-methionine</name>
        <dbReference type="ChEBI" id="CHEBI:59789"/>
    </ligand>
</feature>
<dbReference type="CDD" id="cd02440">
    <property type="entry name" value="AdoMet_MTases"/>
    <property type="match status" value="1"/>
</dbReference>
<evidence type="ECO:0000313" key="20">
    <source>
        <dbReference type="EMBL" id="WFD38116.1"/>
    </source>
</evidence>
<organism evidence="20 21">
    <name type="scientific">Malassezia japonica</name>
    <dbReference type="NCBI Taxonomy" id="223818"/>
    <lineage>
        <taxon>Eukaryota</taxon>
        <taxon>Fungi</taxon>
        <taxon>Dikarya</taxon>
        <taxon>Basidiomycota</taxon>
        <taxon>Ustilaginomycotina</taxon>
        <taxon>Malasseziomycetes</taxon>
        <taxon>Malasseziales</taxon>
        <taxon>Malasseziaceae</taxon>
        <taxon>Malassezia</taxon>
    </lineage>
</organism>
<evidence type="ECO:0000256" key="2">
    <source>
        <dbReference type="ARBA" id="ARBA00004123"/>
    </source>
</evidence>
<evidence type="ECO:0000256" key="7">
    <source>
        <dbReference type="ARBA" id="ARBA00022691"/>
    </source>
</evidence>
<comment type="catalytic activity">
    <reaction evidence="13">
        <text>a 5'-end (5'-triphosphoguanosine)-ribonucleoside in mRNA + S-adenosyl-L-methionine = a 5'-end (N(7)-methyl 5'-triphosphoguanosine)-ribonucleoside in mRNA + S-adenosyl-L-homocysteine</text>
        <dbReference type="Rhea" id="RHEA:67008"/>
        <dbReference type="Rhea" id="RHEA-COMP:17166"/>
        <dbReference type="Rhea" id="RHEA-COMP:17167"/>
        <dbReference type="ChEBI" id="CHEBI:57856"/>
        <dbReference type="ChEBI" id="CHEBI:59789"/>
        <dbReference type="ChEBI" id="CHEBI:156461"/>
        <dbReference type="ChEBI" id="CHEBI:167617"/>
        <dbReference type="EC" id="2.1.1.56"/>
    </reaction>
</comment>
<dbReference type="GO" id="GO:0003723">
    <property type="term" value="F:RNA binding"/>
    <property type="evidence" value="ECO:0007669"/>
    <property type="project" value="UniProtKB-KW"/>
</dbReference>
<protein>
    <recommendedName>
        <fullName evidence="14 15">mRNA cap guanine-N(7) methyltransferase</fullName>
        <ecNumber evidence="3 15">2.1.1.56</ecNumber>
    </recommendedName>
    <alternativeName>
        <fullName evidence="11 15">mRNA (guanine-N(7))-methyltransferase</fullName>
    </alternativeName>
    <alternativeName>
        <fullName evidence="12 15">mRNA cap methyltransferase</fullName>
    </alternativeName>
</protein>
<keyword evidence="6 15" id="KW-0808">Transferase</keyword>
<dbReference type="PANTHER" id="PTHR12189">
    <property type="entry name" value="MRNA GUANINE-7- METHYLTRANSFERASE"/>
    <property type="match status" value="1"/>
</dbReference>
<evidence type="ECO:0000256" key="8">
    <source>
        <dbReference type="ARBA" id="ARBA00022884"/>
    </source>
</evidence>
<feature type="site" description="mRNA cap binding" evidence="17">
    <location>
        <position position="200"/>
    </location>
</feature>
<feature type="site" description="mRNA cap binding" evidence="17">
    <location>
        <position position="364"/>
    </location>
</feature>
<dbReference type="InterPro" id="IPR039753">
    <property type="entry name" value="RG7MT1"/>
</dbReference>
<dbReference type="PANTHER" id="PTHR12189:SF2">
    <property type="entry name" value="MRNA CAP GUANINE-N7 METHYLTRANSFERASE"/>
    <property type="match status" value="1"/>
</dbReference>
<gene>
    <name evidence="20" type="primary">ABD1</name>
    <name evidence="20" type="ORF">MJAP1_001064</name>
</gene>
<evidence type="ECO:0000256" key="10">
    <source>
        <dbReference type="ARBA" id="ARBA00023242"/>
    </source>
</evidence>
<dbReference type="Pfam" id="PF03291">
    <property type="entry name" value="mRNA_G-N7_MeTrfase"/>
    <property type="match status" value="1"/>
</dbReference>
<dbReference type="PIRSF" id="PIRSF028762">
    <property type="entry name" value="ABD1"/>
    <property type="match status" value="1"/>
</dbReference>
<proteinExistence type="inferred from homology"/>
<evidence type="ECO:0000256" key="16">
    <source>
        <dbReference type="PIRSR" id="PIRSR028762-1"/>
    </source>
</evidence>
<evidence type="ECO:0000259" key="19">
    <source>
        <dbReference type="PROSITE" id="PS51562"/>
    </source>
</evidence>
<evidence type="ECO:0000256" key="12">
    <source>
        <dbReference type="ARBA" id="ARBA00033387"/>
    </source>
</evidence>
<feature type="site" description="mRNA cap binding" evidence="17">
    <location>
        <position position="206"/>
    </location>
</feature>
<evidence type="ECO:0000256" key="15">
    <source>
        <dbReference type="PIRNR" id="PIRNR028762"/>
    </source>
</evidence>
<dbReference type="EC" id="2.1.1.56" evidence="3 15"/>
<feature type="binding site" evidence="16">
    <location>
        <position position="197"/>
    </location>
    <ligand>
        <name>S-adenosyl-L-methionine</name>
        <dbReference type="ChEBI" id="CHEBI:59789"/>
    </ligand>
</feature>
<feature type="binding site" evidence="16">
    <location>
        <position position="247"/>
    </location>
    <ligand>
        <name>S-adenosyl-L-methionine</name>
        <dbReference type="ChEBI" id="CHEBI:59789"/>
    </ligand>
</feature>
<dbReference type="Proteomes" id="UP001217754">
    <property type="component" value="Chromosome 1"/>
</dbReference>
<feature type="site" description="mRNA cap binding" evidence="17">
    <location>
        <position position="276"/>
    </location>
</feature>
<dbReference type="GeneID" id="85224713"/>
<evidence type="ECO:0000256" key="1">
    <source>
        <dbReference type="ARBA" id="ARBA00003378"/>
    </source>
</evidence>
<feature type="domain" description="MRNA cap 0 methyltransferase" evidence="19">
    <location>
        <begin position="160"/>
        <end position="445"/>
    </location>
</feature>
<comment type="similarity">
    <text evidence="15">Belongs to the class I-like SAM-binding methyltransferase superfamily. mRNA cap 0 methyltransferase family.</text>
</comment>
<keyword evidence="10 15" id="KW-0539">Nucleus</keyword>
<dbReference type="GO" id="GO:0004482">
    <property type="term" value="F:mRNA 5'-cap (guanine-N7-)-methyltransferase activity"/>
    <property type="evidence" value="ECO:0007669"/>
    <property type="project" value="UniProtKB-EC"/>
</dbReference>
<evidence type="ECO:0000256" key="6">
    <source>
        <dbReference type="ARBA" id="ARBA00022679"/>
    </source>
</evidence>
<dbReference type="InterPro" id="IPR029063">
    <property type="entry name" value="SAM-dependent_MTases_sf"/>
</dbReference>
<feature type="binding site" evidence="16">
    <location>
        <position position="272"/>
    </location>
    <ligand>
        <name>S-adenosyl-L-methionine</name>
        <dbReference type="ChEBI" id="CHEBI:59789"/>
    </ligand>
</feature>
<feature type="site" description="mRNA cap binding" evidence="17">
    <location>
        <position position="231"/>
    </location>
</feature>
<evidence type="ECO:0000256" key="11">
    <source>
        <dbReference type="ARBA" id="ARBA00032772"/>
    </source>
</evidence>
<feature type="compositionally biased region" description="Basic and acidic residues" evidence="18">
    <location>
        <begin position="1"/>
        <end position="11"/>
    </location>
</feature>
<evidence type="ECO:0000256" key="17">
    <source>
        <dbReference type="PIRSR" id="PIRSR028762-2"/>
    </source>
</evidence>
<accession>A0AAF0JEP2</accession>
<name>A0AAF0JEP2_9BASI</name>
<comment type="function">
    <text evidence="1">Responsible for methylating the 5'-cap structure of mRNAs.</text>
</comment>
<evidence type="ECO:0000256" key="18">
    <source>
        <dbReference type="SAM" id="MobiDB-lite"/>
    </source>
</evidence>
<reference evidence="20" key="1">
    <citation type="submission" date="2023-03" db="EMBL/GenBank/DDBJ databases">
        <title>Mating type loci evolution in Malassezia.</title>
        <authorList>
            <person name="Coelho M.A."/>
        </authorList>
    </citation>
    <scope>NUCLEOTIDE SEQUENCE</scope>
    <source>
        <strain evidence="20">CBS 9431</strain>
    </source>
</reference>
<keyword evidence="7 15" id="KW-0949">S-adenosyl-L-methionine</keyword>
<dbReference type="PROSITE" id="PS51562">
    <property type="entry name" value="RNA_CAP0_MT"/>
    <property type="match status" value="1"/>
</dbReference>
<keyword evidence="21" id="KW-1185">Reference proteome</keyword>
<evidence type="ECO:0000256" key="9">
    <source>
        <dbReference type="ARBA" id="ARBA00023042"/>
    </source>
</evidence>
<evidence type="ECO:0000256" key="4">
    <source>
        <dbReference type="ARBA" id="ARBA00022603"/>
    </source>
</evidence>
<evidence type="ECO:0000256" key="14">
    <source>
        <dbReference type="ARBA" id="ARBA00049739"/>
    </source>
</evidence>
<feature type="binding site" evidence="17">
    <location>
        <begin position="169"/>
        <end position="170"/>
    </location>
    <ligand>
        <name>mRNA</name>
        <dbReference type="ChEBI" id="CHEBI:33699"/>
    </ligand>
</feature>
<feature type="site" description="mRNA cap binding" evidence="17">
    <location>
        <position position="437"/>
    </location>
</feature>
<evidence type="ECO:0000256" key="3">
    <source>
        <dbReference type="ARBA" id="ARBA00011926"/>
    </source>
</evidence>
<evidence type="ECO:0000256" key="5">
    <source>
        <dbReference type="ARBA" id="ARBA00022664"/>
    </source>
</evidence>